<dbReference type="GeneID" id="91087792"/>
<feature type="compositionally biased region" description="Basic and acidic residues" evidence="2">
    <location>
        <begin position="195"/>
        <end position="211"/>
    </location>
</feature>
<gene>
    <name evidence="4" type="ORF">L203_103581</name>
</gene>
<dbReference type="InterPro" id="IPR052814">
    <property type="entry name" value="Peroxisomal_DnaJ"/>
</dbReference>
<protein>
    <recommendedName>
        <fullName evidence="3">J domain-containing protein</fullName>
    </recommendedName>
</protein>
<evidence type="ECO:0000256" key="2">
    <source>
        <dbReference type="SAM" id="MobiDB-lite"/>
    </source>
</evidence>
<organism evidence="4 5">
    <name type="scientific">Cryptococcus depauperatus CBS 7841</name>
    <dbReference type="NCBI Taxonomy" id="1295531"/>
    <lineage>
        <taxon>Eukaryota</taxon>
        <taxon>Fungi</taxon>
        <taxon>Dikarya</taxon>
        <taxon>Basidiomycota</taxon>
        <taxon>Agaricomycotina</taxon>
        <taxon>Tremellomycetes</taxon>
        <taxon>Tremellales</taxon>
        <taxon>Cryptococcaceae</taxon>
        <taxon>Cryptococcus</taxon>
    </lineage>
</organism>
<sequence>MISWRLSRTQLTSNSKRLTENLPSSTILTRTLPPEAGEKFKEIGEAYQILSNADSRAFYDKVGKEGMNRTQGDNFDPQEIFSQIFGGEAFFDYIGEIALVKDFTTTMDVVMTPEEKAEMEVAAKANSEAAAEASAPTEKTSAAAAATAAQTIADPLGQPAASAAAEAVPVDTVKEDKSLAIHSSTSASGTSTPTDKGEGHVGATKKLESTRKGKSKLTPEQKAQLEALEKKQEEQKQERIKKLHDNLVQRIRPYVDAKHPGDVNDPEIKAFENRIKIEAEDLKLESFGVEMLNTIGQVYATKATNFLKSKKFFGGAFIGRLKEKGGMVKEGWNLLGSAVGVQSAMQEMERLEAKGDASKEEIEALAAELSSKMLLTTWRATRWEILNVVVDGILYEQGITKDVALKRAKAIIAIGNIFREVKADESDDERRELERLVMNAGKKKKDEKEEKEKKGWFSRSKPASVAPEKEKTEEVPKVSA</sequence>
<dbReference type="InterPro" id="IPR026894">
    <property type="entry name" value="DnaJ_X"/>
</dbReference>
<dbReference type="AlphaFoldDB" id="A0AAJ8M0U7"/>
<evidence type="ECO:0000259" key="3">
    <source>
        <dbReference type="PROSITE" id="PS50076"/>
    </source>
</evidence>
<reference evidence="4" key="1">
    <citation type="submission" date="2016-06" db="EMBL/GenBank/DDBJ databases">
        <authorList>
            <person name="Cuomo C."/>
            <person name="Litvintseva A."/>
            <person name="Heitman J."/>
            <person name="Chen Y."/>
            <person name="Sun S."/>
            <person name="Springer D."/>
            <person name="Dromer F."/>
            <person name="Young S."/>
            <person name="Zeng Q."/>
            <person name="Chapman S."/>
            <person name="Gujja S."/>
            <person name="Saif S."/>
            <person name="Birren B."/>
        </authorList>
    </citation>
    <scope>NUCLEOTIDE SEQUENCE</scope>
    <source>
        <strain evidence="4">CBS 7841</strain>
    </source>
</reference>
<accession>A0AAJ8M0U7</accession>
<dbReference type="EMBL" id="CP143787">
    <property type="protein sequence ID" value="WVN88375.1"/>
    <property type="molecule type" value="Genomic_DNA"/>
</dbReference>
<proteinExistence type="predicted"/>
<evidence type="ECO:0000313" key="4">
    <source>
        <dbReference type="EMBL" id="WVN88375.1"/>
    </source>
</evidence>
<keyword evidence="1" id="KW-0175">Coiled coil</keyword>
<dbReference type="PROSITE" id="PS50076">
    <property type="entry name" value="DNAJ_2"/>
    <property type="match status" value="1"/>
</dbReference>
<feature type="compositionally biased region" description="Basic and acidic residues" evidence="2">
    <location>
        <begin position="444"/>
        <end position="455"/>
    </location>
</feature>
<dbReference type="PRINTS" id="PR00625">
    <property type="entry name" value="JDOMAIN"/>
</dbReference>
<reference evidence="4" key="2">
    <citation type="journal article" date="2022" name="Elife">
        <title>Obligate sexual reproduction of a homothallic fungus closely related to the Cryptococcus pathogenic species complex.</title>
        <authorList>
            <person name="Passer A.R."/>
            <person name="Clancey S.A."/>
            <person name="Shea T."/>
            <person name="David-Palma M."/>
            <person name="Averette A.F."/>
            <person name="Boekhout T."/>
            <person name="Porcel B.M."/>
            <person name="Nowrousian M."/>
            <person name="Cuomo C.A."/>
            <person name="Sun S."/>
            <person name="Heitman J."/>
            <person name="Coelho M.A."/>
        </authorList>
    </citation>
    <scope>NUCLEOTIDE SEQUENCE</scope>
    <source>
        <strain evidence="4">CBS 7841</strain>
    </source>
</reference>
<feature type="region of interest" description="Disordered" evidence="2">
    <location>
        <begin position="437"/>
        <end position="480"/>
    </location>
</feature>
<name>A0AAJ8M0U7_9TREE</name>
<feature type="compositionally biased region" description="Low complexity" evidence="2">
    <location>
        <begin position="183"/>
        <end position="194"/>
    </location>
</feature>
<dbReference type="Gene3D" id="1.10.287.110">
    <property type="entry name" value="DnaJ domain"/>
    <property type="match status" value="1"/>
</dbReference>
<evidence type="ECO:0000256" key="1">
    <source>
        <dbReference type="SAM" id="Coils"/>
    </source>
</evidence>
<dbReference type="Proteomes" id="UP000094043">
    <property type="component" value="Chromosome 4"/>
</dbReference>
<evidence type="ECO:0000313" key="5">
    <source>
        <dbReference type="Proteomes" id="UP000094043"/>
    </source>
</evidence>
<reference evidence="4" key="3">
    <citation type="submission" date="2024-01" db="EMBL/GenBank/DDBJ databases">
        <authorList>
            <person name="Coelho M.A."/>
            <person name="David-Palma M."/>
            <person name="Shea T."/>
            <person name="Sun S."/>
            <person name="Cuomo C.A."/>
            <person name="Heitman J."/>
        </authorList>
    </citation>
    <scope>NUCLEOTIDE SEQUENCE</scope>
    <source>
        <strain evidence="4">CBS 7841</strain>
    </source>
</reference>
<dbReference type="InterPro" id="IPR018253">
    <property type="entry name" value="DnaJ_domain_CS"/>
</dbReference>
<dbReference type="SUPFAM" id="SSF46565">
    <property type="entry name" value="Chaperone J-domain"/>
    <property type="match status" value="1"/>
</dbReference>
<feature type="region of interest" description="Disordered" evidence="2">
    <location>
        <begin position="179"/>
        <end position="221"/>
    </location>
</feature>
<dbReference type="KEGG" id="cdep:91087792"/>
<dbReference type="GO" id="GO:0005829">
    <property type="term" value="C:cytosol"/>
    <property type="evidence" value="ECO:0007669"/>
    <property type="project" value="TreeGrafter"/>
</dbReference>
<dbReference type="RefSeq" id="XP_066069075.1">
    <property type="nucleotide sequence ID" value="XM_066212978.1"/>
</dbReference>
<dbReference type="InterPro" id="IPR036869">
    <property type="entry name" value="J_dom_sf"/>
</dbReference>
<keyword evidence="5" id="KW-1185">Reference proteome</keyword>
<feature type="coiled-coil region" evidence="1">
    <location>
        <begin position="341"/>
        <end position="368"/>
    </location>
</feature>
<dbReference type="PANTHER" id="PTHR45006:SF1">
    <property type="entry name" value="DNAJ-LIKE PROTEIN 1"/>
    <property type="match status" value="1"/>
</dbReference>
<dbReference type="PANTHER" id="PTHR45006">
    <property type="entry name" value="DNAJ-LIKE PROTEIN 1"/>
    <property type="match status" value="1"/>
</dbReference>
<feature type="compositionally biased region" description="Basic and acidic residues" evidence="2">
    <location>
        <begin position="467"/>
        <end position="480"/>
    </location>
</feature>
<feature type="domain" description="J" evidence="3">
    <location>
        <begin position="1"/>
        <end position="63"/>
    </location>
</feature>
<dbReference type="GO" id="GO:0016558">
    <property type="term" value="P:protein import into peroxisome matrix"/>
    <property type="evidence" value="ECO:0007669"/>
    <property type="project" value="TreeGrafter"/>
</dbReference>
<dbReference type="PROSITE" id="PS00636">
    <property type="entry name" value="DNAJ_1"/>
    <property type="match status" value="1"/>
</dbReference>
<dbReference type="Pfam" id="PF14308">
    <property type="entry name" value="DnaJ-X"/>
    <property type="match status" value="1"/>
</dbReference>
<dbReference type="InterPro" id="IPR001623">
    <property type="entry name" value="DnaJ_domain"/>
</dbReference>